<gene>
    <name evidence="1" type="ORF">GY632_3530</name>
</gene>
<accession>A0A9P4YFV8</accession>
<dbReference type="EMBL" id="JAAQVJ010000103">
    <property type="protein sequence ID" value="KAF3894882.1"/>
    <property type="molecule type" value="Genomic_DNA"/>
</dbReference>
<dbReference type="AlphaFoldDB" id="A0A9P4YFV8"/>
<protein>
    <submittedName>
        <fullName evidence="1">Uncharacterized protein</fullName>
    </submittedName>
</protein>
<dbReference type="Proteomes" id="UP000749309">
    <property type="component" value="Unassembled WGS sequence"/>
</dbReference>
<evidence type="ECO:0000313" key="1">
    <source>
        <dbReference type="EMBL" id="KAF3894882.1"/>
    </source>
</evidence>
<sequence>MMHAYISKASSLDTLTPGMEIVTSSHLDIGEGPTTLIMPVRFPSLSARMWYLAERQPLLEAIDPLSSPASLSILYIQWDGQPGASRLLRFPIRRQYVISPSYSCYGCAQVPCVRIRSQSRRGTREVLG</sequence>
<proteinExistence type="predicted"/>
<evidence type="ECO:0000313" key="2">
    <source>
        <dbReference type="Proteomes" id="UP000749309"/>
    </source>
</evidence>
<comment type="caution">
    <text evidence="1">The sequence shown here is derived from an EMBL/GenBank/DDBJ whole genome shotgun (WGS) entry which is preliminary data.</text>
</comment>
<organism evidence="1 2">
    <name type="scientific">Trichophyton interdigitale</name>
    <dbReference type="NCBI Taxonomy" id="101480"/>
    <lineage>
        <taxon>Eukaryota</taxon>
        <taxon>Fungi</taxon>
        <taxon>Dikarya</taxon>
        <taxon>Ascomycota</taxon>
        <taxon>Pezizomycotina</taxon>
        <taxon>Eurotiomycetes</taxon>
        <taxon>Eurotiomycetidae</taxon>
        <taxon>Onygenales</taxon>
        <taxon>Arthrodermataceae</taxon>
        <taxon>Trichophyton</taxon>
    </lineage>
</organism>
<name>A0A9P4YFV8_9EURO</name>
<reference evidence="1" key="1">
    <citation type="submission" date="2020-03" db="EMBL/GenBank/DDBJ databases">
        <title>Whole Genome Sequence of Trichophyton interdigitale from India.</title>
        <authorList>
            <person name="Kumar P."/>
        </authorList>
    </citation>
    <scope>NUCLEOTIDE SEQUENCE</scope>
    <source>
        <strain evidence="1">UCMS-IGIB-CI14</strain>
    </source>
</reference>